<dbReference type="RefSeq" id="WP_134060010.1">
    <property type="nucleotide sequence ID" value="NZ_AP022586.1"/>
</dbReference>
<organism evidence="2 3">
    <name type="scientific">Mycolicibacterium litorale</name>
    <dbReference type="NCBI Taxonomy" id="758802"/>
    <lineage>
        <taxon>Bacteria</taxon>
        <taxon>Bacillati</taxon>
        <taxon>Actinomycetota</taxon>
        <taxon>Actinomycetes</taxon>
        <taxon>Mycobacteriales</taxon>
        <taxon>Mycobacteriaceae</taxon>
        <taxon>Mycolicibacterium</taxon>
    </lineage>
</organism>
<keyword evidence="1" id="KW-0732">Signal</keyword>
<reference evidence="2 3" key="1">
    <citation type="journal article" date="2019" name="Emerg. Microbes Infect.">
        <title>Comprehensive subspecies identification of 175 nontuberculous mycobacteria species based on 7547 genomic profiles.</title>
        <authorList>
            <person name="Matsumoto Y."/>
            <person name="Kinjo T."/>
            <person name="Motooka D."/>
            <person name="Nabeya D."/>
            <person name="Jung N."/>
            <person name="Uechi K."/>
            <person name="Horii T."/>
            <person name="Iida T."/>
            <person name="Fujita J."/>
            <person name="Nakamura S."/>
        </authorList>
    </citation>
    <scope>NUCLEOTIDE SEQUENCE [LARGE SCALE GENOMIC DNA]</scope>
    <source>
        <strain evidence="2 3">JCM 17423</strain>
    </source>
</reference>
<keyword evidence="3" id="KW-1185">Reference proteome</keyword>
<evidence type="ECO:0000256" key="1">
    <source>
        <dbReference type="SAM" id="SignalP"/>
    </source>
</evidence>
<feature type="chain" id="PRO_5042051364" description="DUF732 domain-containing protein" evidence="1">
    <location>
        <begin position="25"/>
        <end position="118"/>
    </location>
</feature>
<evidence type="ECO:0008006" key="4">
    <source>
        <dbReference type="Google" id="ProtNLM"/>
    </source>
</evidence>
<accession>A0AAD1IHP2</accession>
<dbReference type="EMBL" id="AP022586">
    <property type="protein sequence ID" value="BBY15096.1"/>
    <property type="molecule type" value="Genomic_DNA"/>
</dbReference>
<name>A0AAD1IHP2_9MYCO</name>
<sequence length="118" mass="12600">MKVMGAGFAALGGILFAFAPAANAETIDELLVDSPFARERPIVSGLKDQGYGYLDYEIVNMAWDRTCWLFGGAHGASEIAVNDAKRELADLRFTPAEADAIIGIALDVHGQRGIESCP</sequence>
<protein>
    <recommendedName>
        <fullName evidence="4">DUF732 domain-containing protein</fullName>
    </recommendedName>
</protein>
<gene>
    <name evidence="2" type="ORF">MLIT_06880</name>
</gene>
<evidence type="ECO:0000313" key="2">
    <source>
        <dbReference type="EMBL" id="BBY15096.1"/>
    </source>
</evidence>
<proteinExistence type="predicted"/>
<dbReference type="AlphaFoldDB" id="A0AAD1IHP2"/>
<evidence type="ECO:0000313" key="3">
    <source>
        <dbReference type="Proteomes" id="UP000466607"/>
    </source>
</evidence>
<dbReference type="Proteomes" id="UP000466607">
    <property type="component" value="Chromosome"/>
</dbReference>
<feature type="signal peptide" evidence="1">
    <location>
        <begin position="1"/>
        <end position="24"/>
    </location>
</feature>